<comment type="catalytic activity">
    <reaction evidence="7">
        <text>L-aspartate + 2-oxoglutarate = oxaloacetate + L-glutamate</text>
        <dbReference type="Rhea" id="RHEA:21824"/>
        <dbReference type="ChEBI" id="CHEBI:16452"/>
        <dbReference type="ChEBI" id="CHEBI:16810"/>
        <dbReference type="ChEBI" id="CHEBI:29985"/>
        <dbReference type="ChEBI" id="CHEBI:29991"/>
        <dbReference type="EC" id="2.6.1.1"/>
    </reaction>
</comment>
<evidence type="ECO:0000256" key="5">
    <source>
        <dbReference type="ARBA" id="ARBA00022679"/>
    </source>
</evidence>
<evidence type="ECO:0000256" key="3">
    <source>
        <dbReference type="ARBA" id="ARBA00012753"/>
    </source>
</evidence>
<keyword evidence="5 9" id="KW-0808">Transferase</keyword>
<organism evidence="9 10">
    <name type="scientific">Rhodopila globiformis</name>
    <name type="common">Rhodopseudomonas globiformis</name>
    <dbReference type="NCBI Taxonomy" id="1071"/>
    <lineage>
        <taxon>Bacteria</taxon>
        <taxon>Pseudomonadati</taxon>
        <taxon>Pseudomonadota</taxon>
        <taxon>Alphaproteobacteria</taxon>
        <taxon>Acetobacterales</taxon>
        <taxon>Acetobacteraceae</taxon>
        <taxon>Rhodopila</taxon>
    </lineage>
</organism>
<name>A0A2S6NKI9_RHOGL</name>
<dbReference type="EMBL" id="NHRY01000072">
    <property type="protein sequence ID" value="PPQ35519.1"/>
    <property type="molecule type" value="Genomic_DNA"/>
</dbReference>
<evidence type="ECO:0000256" key="7">
    <source>
        <dbReference type="ARBA" id="ARBA00049185"/>
    </source>
</evidence>
<keyword evidence="6" id="KW-0663">Pyridoxal phosphate</keyword>
<dbReference type="GO" id="GO:0006520">
    <property type="term" value="P:amino acid metabolic process"/>
    <property type="evidence" value="ECO:0007669"/>
    <property type="project" value="InterPro"/>
</dbReference>
<feature type="domain" description="Aminotransferase class I/classII large" evidence="8">
    <location>
        <begin position="27"/>
        <end position="373"/>
    </location>
</feature>
<keyword evidence="4 9" id="KW-0032">Aminotransferase</keyword>
<dbReference type="GO" id="GO:0030170">
    <property type="term" value="F:pyridoxal phosphate binding"/>
    <property type="evidence" value="ECO:0007669"/>
    <property type="project" value="InterPro"/>
</dbReference>
<protein>
    <recommendedName>
        <fullName evidence="3">aspartate transaminase</fullName>
        <ecNumber evidence="3">2.6.1.1</ecNumber>
    </recommendedName>
</protein>
<proteinExistence type="inferred from homology"/>
<dbReference type="InterPro" id="IPR015421">
    <property type="entry name" value="PyrdxlP-dep_Trfase_major"/>
</dbReference>
<dbReference type="InterPro" id="IPR050596">
    <property type="entry name" value="AspAT/PAT-like"/>
</dbReference>
<evidence type="ECO:0000313" key="10">
    <source>
        <dbReference type="Proteomes" id="UP000239724"/>
    </source>
</evidence>
<evidence type="ECO:0000259" key="8">
    <source>
        <dbReference type="Pfam" id="PF00155"/>
    </source>
</evidence>
<evidence type="ECO:0000256" key="1">
    <source>
        <dbReference type="ARBA" id="ARBA00001933"/>
    </source>
</evidence>
<accession>A0A2S6NKI9</accession>
<comment type="cofactor">
    <cofactor evidence="1">
        <name>pyridoxal 5'-phosphate</name>
        <dbReference type="ChEBI" id="CHEBI:597326"/>
    </cofactor>
</comment>
<reference evidence="9 10" key="1">
    <citation type="journal article" date="2018" name="Arch. Microbiol.">
        <title>New insights into the metabolic potential of the phototrophic purple bacterium Rhodopila globiformis DSM 161(T) from its draft genome sequence and evidence for a vanadium-dependent nitrogenase.</title>
        <authorList>
            <person name="Imhoff J.F."/>
            <person name="Rahn T."/>
            <person name="Kunzel S."/>
            <person name="Neulinger S.C."/>
        </authorList>
    </citation>
    <scope>NUCLEOTIDE SEQUENCE [LARGE SCALE GENOMIC DNA]</scope>
    <source>
        <strain evidence="9 10">DSM 161</strain>
    </source>
</reference>
<dbReference type="AlphaFoldDB" id="A0A2S6NKI9"/>
<dbReference type="OrthoDB" id="9763453at2"/>
<evidence type="ECO:0000256" key="2">
    <source>
        <dbReference type="ARBA" id="ARBA00007441"/>
    </source>
</evidence>
<dbReference type="PANTHER" id="PTHR46383">
    <property type="entry name" value="ASPARTATE AMINOTRANSFERASE"/>
    <property type="match status" value="1"/>
</dbReference>
<dbReference type="GO" id="GO:0004069">
    <property type="term" value="F:L-aspartate:2-oxoglutarate aminotransferase activity"/>
    <property type="evidence" value="ECO:0007669"/>
    <property type="project" value="UniProtKB-EC"/>
</dbReference>
<sequence>MDLTVIPGSRIVEVARLAFATPDVDFLCFGESDQPSPASACAAAVQALADGETRYADVRGLPALRTALAGYLTRLHARPVAEGRIQVTASGMAGLSIAMAAVLRAGDRMVVHDPIWPNIPNAARLRGAAVDQLDLVAQPDGGFRLDLDRLDAMMAGARAFILNTPGNPTGWTATGDELRAIRDICRRHGAWLLSDEVYSRLVYDGRAAAPSMLDLAEPDDRIIVCNSFSKTWPMTGWRLGWLVVPEGAAEAFVNIVEVTHSGVAPFIQRGGVAALGDGPAVEQFRAYCATGRRLAGEALTGLNGVRYRPPAGAFYAFLAVDGLRDSLDLAKKLVTRHGVAVAPGVAFGPAGEGWLRVCFAQSAALMERAMQRLRDGLRAEVGS</sequence>
<comment type="caution">
    <text evidence="9">The sequence shown here is derived from an EMBL/GenBank/DDBJ whole genome shotgun (WGS) entry which is preliminary data.</text>
</comment>
<evidence type="ECO:0000256" key="4">
    <source>
        <dbReference type="ARBA" id="ARBA00022576"/>
    </source>
</evidence>
<dbReference type="InterPro" id="IPR015424">
    <property type="entry name" value="PyrdxlP-dep_Trfase"/>
</dbReference>
<evidence type="ECO:0000313" key="9">
    <source>
        <dbReference type="EMBL" id="PPQ35519.1"/>
    </source>
</evidence>
<dbReference type="NCBIfam" id="NF004770">
    <property type="entry name" value="PRK06108.1"/>
    <property type="match status" value="1"/>
</dbReference>
<gene>
    <name evidence="9" type="ORF">CCS01_07490</name>
</gene>
<dbReference type="Gene3D" id="3.40.640.10">
    <property type="entry name" value="Type I PLP-dependent aspartate aminotransferase-like (Major domain)"/>
    <property type="match status" value="1"/>
</dbReference>
<comment type="similarity">
    <text evidence="2">Belongs to the class-I pyridoxal-phosphate-dependent aminotransferase family.</text>
</comment>
<evidence type="ECO:0000256" key="6">
    <source>
        <dbReference type="ARBA" id="ARBA00022898"/>
    </source>
</evidence>
<keyword evidence="10" id="KW-1185">Reference proteome</keyword>
<dbReference type="Proteomes" id="UP000239724">
    <property type="component" value="Unassembled WGS sequence"/>
</dbReference>
<dbReference type="EC" id="2.6.1.1" evidence="3"/>
<dbReference type="SUPFAM" id="SSF53383">
    <property type="entry name" value="PLP-dependent transferases"/>
    <property type="match status" value="1"/>
</dbReference>
<dbReference type="InterPro" id="IPR004839">
    <property type="entry name" value="Aminotransferase_I/II_large"/>
</dbReference>
<dbReference type="Pfam" id="PF00155">
    <property type="entry name" value="Aminotran_1_2"/>
    <property type="match status" value="1"/>
</dbReference>
<dbReference type="CDD" id="cd00609">
    <property type="entry name" value="AAT_like"/>
    <property type="match status" value="1"/>
</dbReference>